<dbReference type="EMBL" id="CP001814">
    <property type="protein sequence ID" value="ACZ84571.1"/>
    <property type="molecule type" value="Genomic_DNA"/>
</dbReference>
<dbReference type="STRING" id="479432.Sros_1578"/>
<accession>D2AQM7</accession>
<name>D2AQM7_STRRD</name>
<evidence type="ECO:0000256" key="1">
    <source>
        <dbReference type="SAM" id="SignalP"/>
    </source>
</evidence>
<dbReference type="eggNOG" id="COG0737">
    <property type="taxonomic scope" value="Bacteria"/>
</dbReference>
<reference evidence="2 3" key="1">
    <citation type="journal article" date="2010" name="Stand. Genomic Sci.">
        <title>Complete genome sequence of Streptosporangium roseum type strain (NI 9100).</title>
        <authorList>
            <person name="Nolan M."/>
            <person name="Sikorski J."/>
            <person name="Jando M."/>
            <person name="Lucas S."/>
            <person name="Lapidus A."/>
            <person name="Glavina Del Rio T."/>
            <person name="Chen F."/>
            <person name="Tice H."/>
            <person name="Pitluck S."/>
            <person name="Cheng J.F."/>
            <person name="Chertkov O."/>
            <person name="Sims D."/>
            <person name="Meincke L."/>
            <person name="Brettin T."/>
            <person name="Han C."/>
            <person name="Detter J.C."/>
            <person name="Bruce D."/>
            <person name="Goodwin L."/>
            <person name="Land M."/>
            <person name="Hauser L."/>
            <person name="Chang Y.J."/>
            <person name="Jeffries C.D."/>
            <person name="Ivanova N."/>
            <person name="Mavromatis K."/>
            <person name="Mikhailova N."/>
            <person name="Chen A."/>
            <person name="Palaniappan K."/>
            <person name="Chain P."/>
            <person name="Rohde M."/>
            <person name="Goker M."/>
            <person name="Bristow J."/>
            <person name="Eisen J.A."/>
            <person name="Markowitz V."/>
            <person name="Hugenholtz P."/>
            <person name="Kyrpides N.C."/>
            <person name="Klenk H.P."/>
        </authorList>
    </citation>
    <scope>NUCLEOTIDE SEQUENCE [LARGE SCALE GENOMIC DNA]</scope>
    <source>
        <strain evidence="3">ATCC 12428 / DSM 43021 / JCM 3005 / NI 9100</strain>
    </source>
</reference>
<organism evidence="2 3">
    <name type="scientific">Streptosporangium roseum (strain ATCC 12428 / DSM 43021 / JCM 3005 / KCTC 9067 / NCIMB 10171 / NRRL 2505 / NI 9100)</name>
    <dbReference type="NCBI Taxonomy" id="479432"/>
    <lineage>
        <taxon>Bacteria</taxon>
        <taxon>Bacillati</taxon>
        <taxon>Actinomycetota</taxon>
        <taxon>Actinomycetes</taxon>
        <taxon>Streptosporangiales</taxon>
        <taxon>Streptosporangiaceae</taxon>
        <taxon>Streptosporangium</taxon>
    </lineage>
</organism>
<dbReference type="Proteomes" id="UP000002029">
    <property type="component" value="Chromosome"/>
</dbReference>
<proteinExistence type="predicted"/>
<protein>
    <recommendedName>
        <fullName evidence="4">Ig-like domain-containing protein</fullName>
    </recommendedName>
</protein>
<sequence>MCIYMFSGSWWRPALTAVAALSLSAGLLAAPAQAAAPSVGFGGVQASPSRYTGPCPAAVVFSATVTVKGAARVKYRWVRGDGTKGPVRTVKAGTGIRLQDRRTFSRGARGWQAVQVLSPRKLTSKRAYFSVTCEGSPVVNTHRPPADTPAPRASAEVTGDVYSGPCAAPGRSLSFRGTIRVSRVPAAVSYRWVDSDGGPLGKEDLWFSAKDAPRREVTASRTFLASQSGTRWIEILSPSGKVLATSDRAPYSVTCTPPPARPTASVTNLKVDPAVFQGACTAPRTFTFTADIAASKPTTVTYEWLRSDGTKVPGKWEFKDPKDLTKTVSLGWQVADPSKVTGGSASIRITSPGRSEAGPARFTITCLSLALSEEKVVSPLPQPYTGPCPVTVRTSVKVTVTGGSGPAPVEYYWRYPGTGIQRTDISGTTALTRDWPEGSNTSSTTNLLVRLPGGPWIESRRIGWSITCKAAEPDTMTVSKPVITTWKRDGGECTIKNPYQVTAASLITAPKGMSFPFDVTYQWRWADGGYWHKENVKITGPGTHRVSHSWGTFRSQTGKIFVNVLTPTALKSEATEYAVTCDGKPPVPNTGGTVVSVTDAKITPSSYTGTCPVNLKAVATITVSAPTTEPVEYAWVFDNGRSSPTDQVDFPAGGPLTKTVVWDQWRAIESSGPVTGYLQTRIPNTAVSLPVTYSVTCT</sequence>
<feature type="signal peptide" evidence="1">
    <location>
        <begin position="1"/>
        <end position="34"/>
    </location>
</feature>
<keyword evidence="3" id="KW-1185">Reference proteome</keyword>
<evidence type="ECO:0008006" key="4">
    <source>
        <dbReference type="Google" id="ProtNLM"/>
    </source>
</evidence>
<evidence type="ECO:0000313" key="3">
    <source>
        <dbReference type="Proteomes" id="UP000002029"/>
    </source>
</evidence>
<evidence type="ECO:0000313" key="2">
    <source>
        <dbReference type="EMBL" id="ACZ84571.1"/>
    </source>
</evidence>
<dbReference type="AlphaFoldDB" id="D2AQM7"/>
<dbReference type="HOGENOM" id="CLU_394777_0_0_11"/>
<dbReference type="KEGG" id="sro:Sros_1578"/>
<gene>
    <name evidence="2" type="ordered locus">Sros_1578</name>
</gene>
<keyword evidence="1" id="KW-0732">Signal</keyword>
<feature type="chain" id="PRO_5003027905" description="Ig-like domain-containing protein" evidence="1">
    <location>
        <begin position="35"/>
        <end position="698"/>
    </location>
</feature>